<dbReference type="GO" id="GO:0000105">
    <property type="term" value="P:L-histidine biosynthetic process"/>
    <property type="evidence" value="ECO:0007669"/>
    <property type="project" value="UniProtKB-UniRule"/>
</dbReference>
<evidence type="ECO:0000256" key="7">
    <source>
        <dbReference type="ARBA" id="ARBA00023102"/>
    </source>
</evidence>
<dbReference type="InterPro" id="IPR013785">
    <property type="entry name" value="Aldolase_TIM"/>
</dbReference>
<dbReference type="GO" id="GO:0005737">
    <property type="term" value="C:cytoplasm"/>
    <property type="evidence" value="ECO:0007669"/>
    <property type="project" value="UniProtKB-SubCell"/>
</dbReference>
<dbReference type="GO" id="GO:0000162">
    <property type="term" value="P:L-tryptophan biosynthetic process"/>
    <property type="evidence" value="ECO:0007669"/>
    <property type="project" value="TreeGrafter"/>
</dbReference>
<evidence type="ECO:0000256" key="1">
    <source>
        <dbReference type="ARBA" id="ARBA00000901"/>
    </source>
</evidence>
<feature type="active site" description="Proton donor" evidence="9">
    <location>
        <position position="134"/>
    </location>
</feature>
<dbReference type="PANTHER" id="PTHR43090">
    <property type="entry name" value="1-(5-PHOSPHORIBOSYL)-5-[(5-PHOSPHORIBOSYLAMINO)METHYLIDENEAMINO] IMIDAZOLE-4-CARBOXAMIDE ISOMERASE"/>
    <property type="match status" value="1"/>
</dbReference>
<dbReference type="InterPro" id="IPR011060">
    <property type="entry name" value="RibuloseP-bd_barrel"/>
</dbReference>
<comment type="catalytic activity">
    <reaction evidence="1 9">
        <text>1-(5-phospho-beta-D-ribosyl)-5-[(5-phospho-beta-D-ribosylamino)methylideneamino]imidazole-4-carboxamide = 5-[(5-phospho-1-deoxy-D-ribulos-1-ylimino)methylamino]-1-(5-phospho-beta-D-ribosyl)imidazole-4-carboxamide</text>
        <dbReference type="Rhea" id="RHEA:15469"/>
        <dbReference type="ChEBI" id="CHEBI:58435"/>
        <dbReference type="ChEBI" id="CHEBI:58525"/>
        <dbReference type="EC" id="5.3.1.16"/>
    </reaction>
</comment>
<dbReference type="UniPathway" id="UPA00031">
    <property type="reaction ID" value="UER00009"/>
</dbReference>
<evidence type="ECO:0000256" key="9">
    <source>
        <dbReference type="HAMAP-Rule" id="MF_01014"/>
    </source>
</evidence>
<dbReference type="PANTHER" id="PTHR43090:SF2">
    <property type="entry name" value="1-(5-PHOSPHORIBOSYL)-5-[(5-PHOSPHORIBOSYLAMINO)METHYLIDENEAMINO] IMIDAZOLE-4-CARBOXAMIDE ISOMERASE"/>
    <property type="match status" value="1"/>
</dbReference>
<evidence type="ECO:0000256" key="10">
    <source>
        <dbReference type="RuleBase" id="RU003657"/>
    </source>
</evidence>
<dbReference type="FunFam" id="3.20.20.70:FF:000009">
    <property type="entry name" value="1-(5-phosphoribosyl)-5-[(5-phosphoribosylamino)methylideneamino] imidazole-4-carboxamide isomerase"/>
    <property type="match status" value="1"/>
</dbReference>
<name>A0A401XJQ6_9FLAO</name>
<keyword evidence="8 9" id="KW-0413">Isomerase</keyword>
<evidence type="ECO:0000256" key="8">
    <source>
        <dbReference type="ARBA" id="ARBA00023235"/>
    </source>
</evidence>
<dbReference type="RefSeq" id="WP_124397302.1">
    <property type="nucleotide sequence ID" value="NZ_BHZE01000005.1"/>
</dbReference>
<keyword evidence="12" id="KW-1185">Reference proteome</keyword>
<comment type="subcellular location">
    <subcellularLocation>
        <location evidence="2 9">Cytoplasm</location>
    </subcellularLocation>
</comment>
<dbReference type="AlphaFoldDB" id="A0A401XJQ6"/>
<keyword evidence="5 9" id="KW-0963">Cytoplasm</keyword>
<protein>
    <recommendedName>
        <fullName evidence="9">1-(5-phosphoribosyl)-5-[(5-phosphoribosylamino)methylideneamino] imidazole-4-carboxamide isomerase</fullName>
        <ecNumber evidence="9">5.3.1.16</ecNumber>
    </recommendedName>
    <alternativeName>
        <fullName evidence="9">Phosphoribosylformimino-5-aminoimidazole carboxamide ribotide isomerase</fullName>
    </alternativeName>
</protein>
<organism evidence="11 12">
    <name type="scientific">Thermaurantimonas aggregans</name>
    <dbReference type="NCBI Taxonomy" id="2173829"/>
    <lineage>
        <taxon>Bacteria</taxon>
        <taxon>Pseudomonadati</taxon>
        <taxon>Bacteroidota</taxon>
        <taxon>Flavobacteriia</taxon>
        <taxon>Flavobacteriales</taxon>
        <taxon>Schleiferiaceae</taxon>
        <taxon>Thermaurantimonas</taxon>
    </lineage>
</organism>
<dbReference type="GO" id="GO:0003949">
    <property type="term" value="F:1-(5-phosphoribosyl)-5-[(5-phosphoribosylamino)methylideneamino]imidazole-4-carboxamide isomerase activity"/>
    <property type="evidence" value="ECO:0007669"/>
    <property type="project" value="UniProtKB-UniRule"/>
</dbReference>
<keyword evidence="6 9" id="KW-0028">Amino-acid biosynthesis</keyword>
<dbReference type="InterPro" id="IPR044524">
    <property type="entry name" value="Isoase_HisA-like"/>
</dbReference>
<comment type="pathway">
    <text evidence="3 9">Amino-acid biosynthesis; L-histidine biosynthesis; L-histidine from 5-phospho-alpha-D-ribose 1-diphosphate: step 4/9.</text>
</comment>
<dbReference type="OrthoDB" id="9807749at2"/>
<dbReference type="CDD" id="cd04732">
    <property type="entry name" value="HisA"/>
    <property type="match status" value="1"/>
</dbReference>
<dbReference type="Proteomes" id="UP000286715">
    <property type="component" value="Unassembled WGS sequence"/>
</dbReference>
<dbReference type="Pfam" id="PF00977">
    <property type="entry name" value="His_biosynth"/>
    <property type="match status" value="1"/>
</dbReference>
<dbReference type="InterPro" id="IPR006062">
    <property type="entry name" value="His_biosynth"/>
</dbReference>
<evidence type="ECO:0000256" key="2">
    <source>
        <dbReference type="ARBA" id="ARBA00004496"/>
    </source>
</evidence>
<dbReference type="HAMAP" id="MF_01014">
    <property type="entry name" value="HisA"/>
    <property type="match status" value="1"/>
</dbReference>
<dbReference type="EC" id="5.3.1.16" evidence="9"/>
<evidence type="ECO:0000256" key="4">
    <source>
        <dbReference type="ARBA" id="ARBA00009667"/>
    </source>
</evidence>
<evidence type="ECO:0000256" key="5">
    <source>
        <dbReference type="ARBA" id="ARBA00022490"/>
    </source>
</evidence>
<comment type="similarity">
    <text evidence="4 9 10">Belongs to the HisA/HisF family.</text>
</comment>
<feature type="active site" description="Proton acceptor" evidence="9">
    <location>
        <position position="12"/>
    </location>
</feature>
<dbReference type="SUPFAM" id="SSF51366">
    <property type="entry name" value="Ribulose-phoshate binding barrel"/>
    <property type="match status" value="1"/>
</dbReference>
<keyword evidence="7 9" id="KW-0368">Histidine biosynthesis</keyword>
<comment type="caution">
    <text evidence="11">The sequence shown here is derived from an EMBL/GenBank/DDBJ whole genome shotgun (WGS) entry which is preliminary data.</text>
</comment>
<evidence type="ECO:0000256" key="6">
    <source>
        <dbReference type="ARBA" id="ARBA00022605"/>
    </source>
</evidence>
<evidence type="ECO:0000313" key="11">
    <source>
        <dbReference type="EMBL" id="GCD77242.1"/>
    </source>
</evidence>
<dbReference type="Gene3D" id="3.20.20.70">
    <property type="entry name" value="Aldolase class I"/>
    <property type="match status" value="1"/>
</dbReference>
<evidence type="ECO:0000256" key="3">
    <source>
        <dbReference type="ARBA" id="ARBA00005133"/>
    </source>
</evidence>
<reference evidence="11 12" key="1">
    <citation type="submission" date="2018-11" db="EMBL/GenBank/DDBJ databases">
        <title>Schleiferia aggregans sp. nov., a moderately thermophilic heterotrophic bacterium isolated from microbial mats at a terrestrial hot spring.</title>
        <authorList>
            <person name="Iino T."/>
            <person name="Ohkuma M."/>
            <person name="Haruta S."/>
        </authorList>
    </citation>
    <scope>NUCLEOTIDE SEQUENCE [LARGE SCALE GENOMIC DNA]</scope>
    <source>
        <strain evidence="11 12">LA</strain>
    </source>
</reference>
<sequence>MHTEFEIIPAIDLIGGKCVRLTQGDFSSAKEYSANPLEVALRFQDAGLRRLHMVDLDGARMGAVAHLNVLEAIATHTDLVIDYGGGISSLETLQSVFNAGARYVSIGSMAVRRPDVMEKWIQNVGAERFFLGADVVHGFLAIGGWKEVSEVHIQEFISHWTSKSIHYFFSTDVGRDGMLSGPSIELYKTLLSNHPGIRLVASGGVRSVRDLETLKALGCSGAIIGKALYEGHLSLKD</sequence>
<accession>A0A401XJQ6</accession>
<gene>
    <name evidence="9 11" type="primary">hisA</name>
    <name evidence="11" type="ORF">JCM31826_07240</name>
</gene>
<dbReference type="InterPro" id="IPR023016">
    <property type="entry name" value="HisA/PriA"/>
</dbReference>
<evidence type="ECO:0000313" key="12">
    <source>
        <dbReference type="Proteomes" id="UP000286715"/>
    </source>
</evidence>
<proteinExistence type="inferred from homology"/>
<dbReference type="EMBL" id="BHZE01000005">
    <property type="protein sequence ID" value="GCD77242.1"/>
    <property type="molecule type" value="Genomic_DNA"/>
</dbReference>